<feature type="domain" description="PX" evidence="1">
    <location>
        <begin position="1"/>
        <end position="137"/>
    </location>
</feature>
<protein>
    <recommendedName>
        <fullName evidence="1">PX domain-containing protein</fullName>
    </recommendedName>
</protein>
<evidence type="ECO:0000313" key="2">
    <source>
        <dbReference type="EMBL" id="ETV67535.1"/>
    </source>
</evidence>
<accession>W4FJ74</accession>
<dbReference type="InterPro" id="IPR036871">
    <property type="entry name" value="PX_dom_sf"/>
</dbReference>
<gene>
    <name evidence="2" type="ORF">H257_16266</name>
</gene>
<dbReference type="GeneID" id="20818262"/>
<dbReference type="OrthoDB" id="5227681at2759"/>
<proteinExistence type="predicted"/>
<dbReference type="CDD" id="cd06093">
    <property type="entry name" value="PX_domain"/>
    <property type="match status" value="1"/>
</dbReference>
<organism evidence="2">
    <name type="scientific">Aphanomyces astaci</name>
    <name type="common">Crayfish plague agent</name>
    <dbReference type="NCBI Taxonomy" id="112090"/>
    <lineage>
        <taxon>Eukaryota</taxon>
        <taxon>Sar</taxon>
        <taxon>Stramenopiles</taxon>
        <taxon>Oomycota</taxon>
        <taxon>Saprolegniomycetes</taxon>
        <taxon>Saprolegniales</taxon>
        <taxon>Verrucalvaceae</taxon>
        <taxon>Aphanomyces</taxon>
    </lineage>
</organism>
<reference evidence="2" key="1">
    <citation type="submission" date="2013-12" db="EMBL/GenBank/DDBJ databases">
        <title>The Genome Sequence of Aphanomyces astaci APO3.</title>
        <authorList>
            <consortium name="The Broad Institute Genomics Platform"/>
            <person name="Russ C."/>
            <person name="Tyler B."/>
            <person name="van West P."/>
            <person name="Dieguez-Uribeondo J."/>
            <person name="Young S.K."/>
            <person name="Zeng Q."/>
            <person name="Gargeya S."/>
            <person name="Fitzgerald M."/>
            <person name="Abouelleil A."/>
            <person name="Alvarado L."/>
            <person name="Chapman S.B."/>
            <person name="Gainer-Dewar J."/>
            <person name="Goldberg J."/>
            <person name="Griggs A."/>
            <person name="Gujja S."/>
            <person name="Hansen M."/>
            <person name="Howarth C."/>
            <person name="Imamovic A."/>
            <person name="Ireland A."/>
            <person name="Larimer J."/>
            <person name="McCowan C."/>
            <person name="Murphy C."/>
            <person name="Pearson M."/>
            <person name="Poon T.W."/>
            <person name="Priest M."/>
            <person name="Roberts A."/>
            <person name="Saif S."/>
            <person name="Shea T."/>
            <person name="Sykes S."/>
            <person name="Wortman J."/>
            <person name="Nusbaum C."/>
            <person name="Birren B."/>
        </authorList>
    </citation>
    <scope>NUCLEOTIDE SEQUENCE [LARGE SCALE GENOMIC DNA]</scope>
    <source>
        <strain evidence="2">APO3</strain>
    </source>
</reference>
<dbReference type="Pfam" id="PF00787">
    <property type="entry name" value="PX"/>
    <property type="match status" value="1"/>
</dbReference>
<dbReference type="SUPFAM" id="SSF64268">
    <property type="entry name" value="PX domain"/>
    <property type="match status" value="1"/>
</dbReference>
<dbReference type="GO" id="GO:0035091">
    <property type="term" value="F:phosphatidylinositol binding"/>
    <property type="evidence" value="ECO:0007669"/>
    <property type="project" value="InterPro"/>
</dbReference>
<dbReference type="Gene3D" id="3.30.1520.10">
    <property type="entry name" value="Phox-like domain"/>
    <property type="match status" value="1"/>
</dbReference>
<dbReference type="PROSITE" id="PS50195">
    <property type="entry name" value="PX"/>
    <property type="match status" value="1"/>
</dbReference>
<dbReference type="EMBL" id="KI913196">
    <property type="protein sequence ID" value="ETV67535.1"/>
    <property type="molecule type" value="Genomic_DNA"/>
</dbReference>
<dbReference type="InterPro" id="IPR001683">
    <property type="entry name" value="PX_dom"/>
</dbReference>
<name>W4FJ74_APHAT</name>
<dbReference type="AlphaFoldDB" id="W4FJ74"/>
<dbReference type="RefSeq" id="XP_009842939.1">
    <property type="nucleotide sequence ID" value="XM_009844637.1"/>
</dbReference>
<dbReference type="VEuPathDB" id="FungiDB:H257_16266"/>
<sequence length="163" mass="18286">MPMLPINPPRRTMSILDWGRATLEVESTKGDIVTFNILVHPEVPLSLRSSGPDAYVVRRRFKQFAELHRQLKALGFILPDLPKVDLITNLLIRLTPEVTLVERQDQLQQVLDAINQSRAMQSTPAYAAFIGQPPETKPGYTSFSEYKCNELVMPGRAKSASIA</sequence>
<evidence type="ECO:0000259" key="1">
    <source>
        <dbReference type="PROSITE" id="PS50195"/>
    </source>
</evidence>